<evidence type="ECO:0000313" key="2">
    <source>
        <dbReference type="RefSeq" id="XP_045150907.1"/>
    </source>
</evidence>
<dbReference type="RefSeq" id="XP_045150907.1">
    <property type="nucleotide sequence ID" value="XM_045294972.1"/>
</dbReference>
<sequence length="254" mass="28073">MGSLCHPDDTPVGRRPEALPAEDQRLRCSLWIAPQHQTKFLPLHQTEDVAACFTREEWASPSPAQKALYRDVMLENYELGNATCFHTSSDLSAGGRGRATVQAGAGCSGQEGQESSSKKCMKGPMPAMSATGSPQEPVTFEDVAVYFTKNEWVSLSPAQKALYRDVMLDNYEAVTFLAGPPASKPALISQLEKEKAPRFRQTRGALRRRCQRAVLAGYIAKIRRFTYLAKITLSYAVQFKITQNHRCGDGRTKA</sequence>
<proteinExistence type="predicted"/>
<gene>
    <name evidence="2" type="primary">KRBOX1</name>
</gene>
<evidence type="ECO:0000313" key="1">
    <source>
        <dbReference type="Proteomes" id="UP000694863"/>
    </source>
</evidence>
<accession>A0AC55DGM9</accession>
<dbReference type="Proteomes" id="UP000694863">
    <property type="component" value="Unplaced"/>
</dbReference>
<keyword evidence="1" id="KW-1185">Reference proteome</keyword>
<name>A0AC55DGM9_ECHTE</name>
<organism evidence="1 2">
    <name type="scientific">Echinops telfairi</name>
    <name type="common">Lesser hedgehog tenrec</name>
    <dbReference type="NCBI Taxonomy" id="9371"/>
    <lineage>
        <taxon>Eukaryota</taxon>
        <taxon>Metazoa</taxon>
        <taxon>Chordata</taxon>
        <taxon>Craniata</taxon>
        <taxon>Vertebrata</taxon>
        <taxon>Euteleostomi</taxon>
        <taxon>Mammalia</taxon>
        <taxon>Eutheria</taxon>
        <taxon>Afrotheria</taxon>
        <taxon>Tenrecidae</taxon>
        <taxon>Tenrecinae</taxon>
        <taxon>Echinops</taxon>
    </lineage>
</organism>
<protein>
    <submittedName>
        <fullName evidence="2">KRAB domain-containing protein 1 isoform X1</fullName>
    </submittedName>
</protein>
<reference evidence="2" key="1">
    <citation type="submission" date="2025-08" db="UniProtKB">
        <authorList>
            <consortium name="RefSeq"/>
        </authorList>
    </citation>
    <scope>IDENTIFICATION</scope>
</reference>